<dbReference type="GO" id="GO:0005737">
    <property type="term" value="C:cytoplasm"/>
    <property type="evidence" value="ECO:0007669"/>
    <property type="project" value="UniProtKB-UniRule"/>
</dbReference>
<geneLocation type="plasmid" evidence="2">
    <name>2</name>
</geneLocation>
<comment type="subcellular location">
    <subcellularLocation>
        <location evidence="1">Cytoplasm</location>
        <location evidence="1">Nucleoid</location>
    </subcellularLocation>
</comment>
<proteinExistence type="inferred from homology"/>
<dbReference type="Gene3D" id="3.30.1310.10">
    <property type="entry name" value="Nucleoid-associated protein YbaB-like domain"/>
    <property type="match status" value="1"/>
</dbReference>
<dbReference type="NCBIfam" id="TIGR00103">
    <property type="entry name" value="DNA_YbaB_EbfC"/>
    <property type="match status" value="1"/>
</dbReference>
<dbReference type="InterPro" id="IPR036894">
    <property type="entry name" value="YbaB-like_sf"/>
</dbReference>
<dbReference type="GO" id="GO:0003677">
    <property type="term" value="F:DNA binding"/>
    <property type="evidence" value="ECO:0007669"/>
    <property type="project" value="UniProtKB-UniRule"/>
</dbReference>
<dbReference type="GO" id="GO:0043590">
    <property type="term" value="C:bacterial nucleoid"/>
    <property type="evidence" value="ECO:0007669"/>
    <property type="project" value="UniProtKB-UniRule"/>
</dbReference>
<accession>A0A448ZYE4</accession>
<protein>
    <recommendedName>
        <fullName evidence="1">Nucleoid-associated protein NCTC10113_01170</fullName>
    </recommendedName>
</protein>
<dbReference type="HAMAP" id="MF_00274">
    <property type="entry name" value="DNA_YbaB_EbfC"/>
    <property type="match status" value="1"/>
</dbReference>
<name>A0A448ZYE4_METSV</name>
<organism evidence="2">
    <name type="scientific">Metamycoplasma salivarium</name>
    <name type="common">Mycoplasma salivarium</name>
    <dbReference type="NCBI Taxonomy" id="2124"/>
    <lineage>
        <taxon>Bacteria</taxon>
        <taxon>Bacillati</taxon>
        <taxon>Mycoplasmatota</taxon>
        <taxon>Mycoplasmoidales</taxon>
        <taxon>Metamycoplasmataceae</taxon>
        <taxon>Metamycoplasma</taxon>
    </lineage>
</organism>
<dbReference type="InterPro" id="IPR004401">
    <property type="entry name" value="YbaB/EbfC"/>
</dbReference>
<dbReference type="Pfam" id="PF02575">
    <property type="entry name" value="YbaB_DNA_bd"/>
    <property type="match status" value="1"/>
</dbReference>
<evidence type="ECO:0000313" key="2">
    <source>
        <dbReference type="EMBL" id="VEU56267.1"/>
    </source>
</evidence>
<dbReference type="EMBL" id="LR214939">
    <property type="protein sequence ID" value="VEU56267.1"/>
    <property type="molecule type" value="Genomic_DNA"/>
</dbReference>
<reference evidence="2" key="1">
    <citation type="submission" date="2019-01" db="EMBL/GenBank/DDBJ databases">
        <authorList>
            <consortium name="Pathogen Informatics"/>
        </authorList>
    </citation>
    <scope>NUCLEOTIDE SEQUENCE [LARGE SCALE GENOMIC DNA]</scope>
    <source>
        <strain evidence="2">NCTC10113</strain>
    </source>
</reference>
<evidence type="ECO:0000256" key="1">
    <source>
        <dbReference type="HAMAP-Rule" id="MF_00274"/>
    </source>
</evidence>
<dbReference type="PIRSF" id="PIRSF004555">
    <property type="entry name" value="UCP004555"/>
    <property type="match status" value="1"/>
</dbReference>
<gene>
    <name evidence="2" type="primary">MCYN0834</name>
    <name evidence="2" type="ORF">NCTC10113_01170</name>
</gene>
<dbReference type="AlphaFoldDB" id="A0A448ZYE4"/>
<comment type="similarity">
    <text evidence="1">Belongs to the YbaB/EbfC family.</text>
</comment>
<dbReference type="SUPFAM" id="SSF82607">
    <property type="entry name" value="YbaB-like"/>
    <property type="match status" value="1"/>
</dbReference>
<keyword evidence="1" id="KW-0238">DNA-binding</keyword>
<sequence length="97" mass="11077">MSMNMNEMLKRAKKMQEQAAIEEAEIAKKEFTVEKQGIKVVLLGTRKIKSIKFNEVLIDPDDPELLEDLTMLAINEAIELIDDEYDELNSKFSAPGF</sequence>
<comment type="function">
    <text evidence="1">Binds to DNA and alters its conformation. May be involved in regulation of gene expression, nucleoid organization and DNA protection.</text>
</comment>
<comment type="subunit">
    <text evidence="1">Homodimer.</text>
</comment>
<keyword evidence="1" id="KW-0963">Cytoplasm</keyword>
<keyword evidence="2" id="KW-0614">Plasmid</keyword>